<gene>
    <name evidence="1" type="ORF">BC670_0135</name>
</gene>
<dbReference type="InterPro" id="IPR027961">
    <property type="entry name" value="DUF4442"/>
</dbReference>
<name>A0A543FZU2_9FLAO</name>
<sequence length="157" mass="17442">MLSKASKINLFLALKLPSAFFSGVRLKHIDNQQCITTVKHRWINQNPFQSLYFAVQAMAAELSTGALVMSSIEKSGQPISMLVANNKATFTKKAVGRIQFCCSEGLKVEQTIAQAIATQTGQTVWLKSIGTDEKGQQVSEMDFEWTVKLKVFKPKNK</sequence>
<comment type="caution">
    <text evidence="1">The sequence shown here is derived from an EMBL/GenBank/DDBJ whole genome shotgun (WGS) entry which is preliminary data.</text>
</comment>
<proteinExistence type="predicted"/>
<protein>
    <submittedName>
        <fullName evidence="1">Uncharacterized protein DUF4442</fullName>
    </submittedName>
</protein>
<dbReference type="RefSeq" id="WP_089081446.1">
    <property type="nucleotide sequence ID" value="NZ_VFPJ01000001.1"/>
</dbReference>
<dbReference type="AlphaFoldDB" id="A0A543FZU2"/>
<evidence type="ECO:0000313" key="1">
    <source>
        <dbReference type="EMBL" id="TQM39349.1"/>
    </source>
</evidence>
<dbReference type="EMBL" id="VFPJ01000001">
    <property type="protein sequence ID" value="TQM39349.1"/>
    <property type="molecule type" value="Genomic_DNA"/>
</dbReference>
<dbReference type="SUPFAM" id="SSF54637">
    <property type="entry name" value="Thioesterase/thiol ester dehydrase-isomerase"/>
    <property type="match status" value="1"/>
</dbReference>
<reference evidence="1 2" key="1">
    <citation type="submission" date="2019-06" db="EMBL/GenBank/DDBJ databases">
        <title>Genomic Encyclopedia of Archaeal and Bacterial Type Strains, Phase II (KMG-II): from individual species to whole genera.</title>
        <authorList>
            <person name="Goeker M."/>
        </authorList>
    </citation>
    <scope>NUCLEOTIDE SEQUENCE [LARGE SCALE GENOMIC DNA]</scope>
    <source>
        <strain evidence="1 2">DSM 24789</strain>
    </source>
</reference>
<dbReference type="Pfam" id="PF14539">
    <property type="entry name" value="DUF4442"/>
    <property type="match status" value="1"/>
</dbReference>
<dbReference type="Gene3D" id="3.10.129.10">
    <property type="entry name" value="Hotdog Thioesterase"/>
    <property type="match status" value="1"/>
</dbReference>
<evidence type="ECO:0000313" key="2">
    <source>
        <dbReference type="Proteomes" id="UP000320773"/>
    </source>
</evidence>
<organism evidence="1 2">
    <name type="scientific">Flavobacterium branchiophilum</name>
    <dbReference type="NCBI Taxonomy" id="55197"/>
    <lineage>
        <taxon>Bacteria</taxon>
        <taxon>Pseudomonadati</taxon>
        <taxon>Bacteroidota</taxon>
        <taxon>Flavobacteriia</taxon>
        <taxon>Flavobacteriales</taxon>
        <taxon>Flavobacteriaceae</taxon>
        <taxon>Flavobacterium</taxon>
    </lineage>
</organism>
<accession>A0A543FZU2</accession>
<dbReference type="InterPro" id="IPR029069">
    <property type="entry name" value="HotDog_dom_sf"/>
</dbReference>
<dbReference type="Proteomes" id="UP000320773">
    <property type="component" value="Unassembled WGS sequence"/>
</dbReference>